<dbReference type="PANTHER" id="PTHR38434">
    <property type="entry name" value="BLL2549 PROTEIN"/>
    <property type="match status" value="1"/>
</dbReference>
<evidence type="ECO:0000313" key="2">
    <source>
        <dbReference type="EMBL" id="MDO7844706.1"/>
    </source>
</evidence>
<dbReference type="InterPro" id="IPR019286">
    <property type="entry name" value="DUF2339_TM"/>
</dbReference>
<feature type="transmembrane region" description="Helical" evidence="1">
    <location>
        <begin position="39"/>
        <end position="59"/>
    </location>
</feature>
<evidence type="ECO:0000313" key="3">
    <source>
        <dbReference type="Proteomes" id="UP001176468"/>
    </source>
</evidence>
<organism evidence="2 3">
    <name type="scientific">Sphingomonas immobilis</name>
    <dbReference type="NCBI Taxonomy" id="3063997"/>
    <lineage>
        <taxon>Bacteria</taxon>
        <taxon>Pseudomonadati</taxon>
        <taxon>Pseudomonadota</taxon>
        <taxon>Alphaproteobacteria</taxon>
        <taxon>Sphingomonadales</taxon>
        <taxon>Sphingomonadaceae</taxon>
        <taxon>Sphingomonas</taxon>
    </lineage>
</organism>
<reference evidence="2" key="1">
    <citation type="submission" date="2023-07" db="EMBL/GenBank/DDBJ databases">
        <authorList>
            <person name="Kim M.K."/>
        </authorList>
    </citation>
    <scope>NUCLEOTIDE SEQUENCE</scope>
    <source>
        <strain evidence="2">CA1-15</strain>
    </source>
</reference>
<dbReference type="PANTHER" id="PTHR38434:SF1">
    <property type="entry name" value="BLL2549 PROTEIN"/>
    <property type="match status" value="1"/>
</dbReference>
<feature type="transmembrane region" description="Helical" evidence="1">
    <location>
        <begin position="250"/>
        <end position="272"/>
    </location>
</feature>
<feature type="transmembrane region" description="Helical" evidence="1">
    <location>
        <begin position="190"/>
        <end position="210"/>
    </location>
</feature>
<feature type="transmembrane region" description="Helical" evidence="1">
    <location>
        <begin position="311"/>
        <end position="328"/>
    </location>
</feature>
<keyword evidence="1" id="KW-0812">Transmembrane</keyword>
<feature type="transmembrane region" description="Helical" evidence="1">
    <location>
        <begin position="340"/>
        <end position="357"/>
    </location>
</feature>
<proteinExistence type="predicted"/>
<feature type="transmembrane region" description="Helical" evidence="1">
    <location>
        <begin position="372"/>
        <end position="390"/>
    </location>
</feature>
<comment type="caution">
    <text evidence="2">The sequence shown here is derived from an EMBL/GenBank/DDBJ whole genome shotgun (WGS) entry which is preliminary data.</text>
</comment>
<keyword evidence="1" id="KW-0472">Membrane</keyword>
<feature type="transmembrane region" description="Helical" evidence="1">
    <location>
        <begin position="16"/>
        <end position="32"/>
    </location>
</feature>
<feature type="non-terminal residue" evidence="2">
    <location>
        <position position="1"/>
    </location>
</feature>
<feature type="transmembrane region" description="Helical" evidence="1">
    <location>
        <begin position="222"/>
        <end position="238"/>
    </location>
</feature>
<feature type="transmembrane region" description="Helical" evidence="1">
    <location>
        <begin position="130"/>
        <end position="147"/>
    </location>
</feature>
<feature type="transmembrane region" description="Helical" evidence="1">
    <location>
        <begin position="79"/>
        <end position="100"/>
    </location>
</feature>
<evidence type="ECO:0000256" key="1">
    <source>
        <dbReference type="SAM" id="Phobius"/>
    </source>
</evidence>
<dbReference type="Proteomes" id="UP001176468">
    <property type="component" value="Unassembled WGS sequence"/>
</dbReference>
<feature type="transmembrane region" description="Helical" evidence="1">
    <location>
        <begin position="159"/>
        <end position="178"/>
    </location>
</feature>
<feature type="transmembrane region" description="Helical" evidence="1">
    <location>
        <begin position="402"/>
        <end position="420"/>
    </location>
</feature>
<gene>
    <name evidence="2" type="ORF">Q5H94_20415</name>
</gene>
<dbReference type="Pfam" id="PF10101">
    <property type="entry name" value="DUF2339"/>
    <property type="match status" value="1"/>
</dbReference>
<protein>
    <submittedName>
        <fullName evidence="2">DUF2339 domain-containing protein</fullName>
    </submittedName>
</protein>
<name>A0ABT9A4D1_9SPHN</name>
<feature type="transmembrane region" description="Helical" evidence="1">
    <location>
        <begin position="107"/>
        <end position="124"/>
    </location>
</feature>
<feature type="transmembrane region" description="Helical" evidence="1">
    <location>
        <begin position="279"/>
        <end position="299"/>
    </location>
</feature>
<sequence>ALLAGLAMAQVVPEPWRWPAWLAIGVALAAWSRRMRDAGLDGLALAPLAVTICAVAVGIERTRGYAESIVTAAPMPGIADLLALGVLPALALAATAWLLTGAANRRVTGWVAFALALSVVPAVLPAPWHVAGLGAAAAIVIAARLPLPGAAIAGGLVTLAFAWRPIAGVLATIGGSILGDRLPFLLLPPLATILRELTLPAVLIAAALFWRRPPPGVWRSRAIYGVAAVGLVTAYALAKQPLAIASLPRFVDFGVLERVAITHALLGAAWLVAGRQRNVARALAVLGIARFVWFDLLVLNPVLVAQSVGPVPLFNLATLDAALAAAWLWRWRGYQRGRMLLLAATFVTVTVSVRQATHGSTLTGGMDRTENWLYSATMLALAIGWLAAGIRAKLSDVRVAGLALLTAVTLKVFLIDAAALGGILRILSFMGLGFALIGIGWAYRRLVVAETPSVTPSLTD</sequence>
<dbReference type="RefSeq" id="WP_304563101.1">
    <property type="nucleotide sequence ID" value="NZ_JAUQSZ010000020.1"/>
</dbReference>
<accession>A0ABT9A4D1</accession>
<keyword evidence="1" id="KW-1133">Transmembrane helix</keyword>
<keyword evidence="3" id="KW-1185">Reference proteome</keyword>
<dbReference type="EMBL" id="JAUQSZ010000020">
    <property type="protein sequence ID" value="MDO7844706.1"/>
    <property type="molecule type" value="Genomic_DNA"/>
</dbReference>
<feature type="transmembrane region" description="Helical" evidence="1">
    <location>
        <begin position="426"/>
        <end position="443"/>
    </location>
</feature>